<keyword evidence="4" id="KW-0067">ATP-binding</keyword>
<dbReference type="AlphaFoldDB" id="A0A6S6SAW3"/>
<evidence type="ECO:0000256" key="2">
    <source>
        <dbReference type="ARBA" id="ARBA00022679"/>
    </source>
</evidence>
<dbReference type="Pfam" id="PF03109">
    <property type="entry name" value="ABC1"/>
    <property type="match status" value="1"/>
</dbReference>
<dbReference type="InterPro" id="IPR051409">
    <property type="entry name" value="Atypical_kinase_ADCK"/>
</dbReference>
<evidence type="ECO:0000259" key="5">
    <source>
        <dbReference type="PROSITE" id="PS50011"/>
    </source>
</evidence>
<feature type="domain" description="Protein kinase" evidence="5">
    <location>
        <begin position="123"/>
        <end position="426"/>
    </location>
</feature>
<comment type="similarity">
    <text evidence="1">Belongs to the protein kinase superfamily. ADCK protein kinase family.</text>
</comment>
<evidence type="ECO:0000256" key="4">
    <source>
        <dbReference type="ARBA" id="ARBA00022840"/>
    </source>
</evidence>
<gene>
    <name evidence="6" type="ORF">HELGO_WM12267</name>
</gene>
<dbReference type="EMBL" id="CACVAY010000032">
    <property type="protein sequence ID" value="CAA6807093.1"/>
    <property type="molecule type" value="Genomic_DNA"/>
</dbReference>
<accession>A0A6S6SAW3</accession>
<keyword evidence="2" id="KW-0808">Transferase</keyword>
<dbReference type="InterPro" id="IPR004147">
    <property type="entry name" value="ABC1_dom"/>
</dbReference>
<dbReference type="GO" id="GO:0004497">
    <property type="term" value="F:monooxygenase activity"/>
    <property type="evidence" value="ECO:0007669"/>
    <property type="project" value="UniProtKB-KW"/>
</dbReference>
<dbReference type="Gene3D" id="1.10.510.10">
    <property type="entry name" value="Transferase(Phosphotransferase) domain 1"/>
    <property type="match status" value="1"/>
</dbReference>
<name>A0A6S6SAW3_9GAMM</name>
<dbReference type="InterPro" id="IPR034646">
    <property type="entry name" value="ADCK3_dom"/>
</dbReference>
<dbReference type="InterPro" id="IPR000719">
    <property type="entry name" value="Prot_kinase_dom"/>
</dbReference>
<dbReference type="SUPFAM" id="SSF56112">
    <property type="entry name" value="Protein kinase-like (PK-like)"/>
    <property type="match status" value="1"/>
</dbReference>
<evidence type="ECO:0000256" key="1">
    <source>
        <dbReference type="ARBA" id="ARBA00009670"/>
    </source>
</evidence>
<protein>
    <submittedName>
        <fullName evidence="6">Ubiquinone biosynthesis monooxygenase UbiB</fullName>
    </submittedName>
</protein>
<dbReference type="GO" id="GO:0004672">
    <property type="term" value="F:protein kinase activity"/>
    <property type="evidence" value="ECO:0007669"/>
    <property type="project" value="InterPro"/>
</dbReference>
<proteinExistence type="inferred from homology"/>
<dbReference type="InterPro" id="IPR011009">
    <property type="entry name" value="Kinase-like_dom_sf"/>
</dbReference>
<dbReference type="PANTHER" id="PTHR43851:SF3">
    <property type="entry name" value="COENZYME Q8"/>
    <property type="match status" value="1"/>
</dbReference>
<keyword evidence="3" id="KW-0547">Nucleotide-binding</keyword>
<keyword evidence="6" id="KW-0503">Monooxygenase</keyword>
<evidence type="ECO:0000256" key="3">
    <source>
        <dbReference type="ARBA" id="ARBA00022741"/>
    </source>
</evidence>
<organism evidence="6">
    <name type="scientific">uncultured Thiotrichaceae bacterium</name>
    <dbReference type="NCBI Taxonomy" id="298394"/>
    <lineage>
        <taxon>Bacteria</taxon>
        <taxon>Pseudomonadati</taxon>
        <taxon>Pseudomonadota</taxon>
        <taxon>Gammaproteobacteria</taxon>
        <taxon>Thiotrichales</taxon>
        <taxon>Thiotrichaceae</taxon>
        <taxon>environmental samples</taxon>
    </lineage>
</organism>
<sequence length="426" mass="48520">MSGGVPQGKLARSGVAGLAAMKVGARTLQHKVKRPFLSESKQQEAQLSVHDKNADVLFKALVQLRGTALKVAQMIGMEQGWLPDSYRKELEKSFHQVPPLNRVLVRKAITEALHQPPEKVFAEFETKAFAAASLGQVHKAKVGAQNVAVKVQYPSIHVAIKNDLGLIRGVARGMSNTHLILQSLDEIEARLLEEVDYRNEAQNTHWFKDRVKMEGIRIPAVYDDFSSERVLTTEFIEGGLHLDAWLATKPSQKMRNQVGQRLFDFFGYATHELQCLHADPNPGNYLFHEDGSITVIDFGCVRHVSDRFVQVYSRLVKAYIDDDPSLLFPAYEEIGMNYQHDHEVLYQEVLRGFGQWISEPYKGESFDFSVNADYTKRGKEPMKKMHESIKVDHIAEEFIFHNRTYYGLLQIFEKMGVTVRMSEYLH</sequence>
<reference evidence="6" key="1">
    <citation type="submission" date="2020-01" db="EMBL/GenBank/DDBJ databases">
        <authorList>
            <person name="Meier V. D."/>
            <person name="Meier V D."/>
        </authorList>
    </citation>
    <scope>NUCLEOTIDE SEQUENCE</scope>
    <source>
        <strain evidence="6">HLG_WM_MAG_07</strain>
    </source>
</reference>
<dbReference type="PANTHER" id="PTHR43851">
    <property type="match status" value="1"/>
</dbReference>
<evidence type="ECO:0000313" key="6">
    <source>
        <dbReference type="EMBL" id="CAA6807093.1"/>
    </source>
</evidence>
<dbReference type="CDD" id="cd13970">
    <property type="entry name" value="ABC1_ADCK3"/>
    <property type="match status" value="1"/>
</dbReference>
<keyword evidence="6" id="KW-0830">Ubiquinone</keyword>
<dbReference type="PROSITE" id="PS50011">
    <property type="entry name" value="PROTEIN_KINASE_DOM"/>
    <property type="match status" value="1"/>
</dbReference>
<dbReference type="GO" id="GO:0005524">
    <property type="term" value="F:ATP binding"/>
    <property type="evidence" value="ECO:0007669"/>
    <property type="project" value="UniProtKB-KW"/>
</dbReference>
<keyword evidence="6" id="KW-0560">Oxidoreductase</keyword>